<dbReference type="CDD" id="cd04301">
    <property type="entry name" value="NAT_SF"/>
    <property type="match status" value="1"/>
</dbReference>
<dbReference type="AlphaFoldDB" id="A0A0R3N6F4"/>
<dbReference type="EMBL" id="LLYB01000033">
    <property type="protein sequence ID" value="KRR28055.1"/>
    <property type="molecule type" value="Genomic_DNA"/>
</dbReference>
<proteinExistence type="predicted"/>
<feature type="domain" description="N-acetyltransferase" evidence="3">
    <location>
        <begin position="19"/>
        <end position="172"/>
    </location>
</feature>
<sequence>MTARENYSATERLRDGRGIEIRALRPDDKDDMLAAIGRTGTQSLQRRFFVAKRGFSEKEIAFFMNIDFADHVALVALAEEDGRKVIVGGGRYIVIEPGKAEIAFVVIDDYQGQGIGTLLMRHLAVIARKAELKELIAEVLPENAAMRKVFSKFGFQARRGSDPQVVHLAFTL</sequence>
<name>A0A0R3N6F4_9BRAD</name>
<evidence type="ECO:0000313" key="4">
    <source>
        <dbReference type="EMBL" id="KRR28055.1"/>
    </source>
</evidence>
<dbReference type="InterPro" id="IPR016181">
    <property type="entry name" value="Acyl_CoA_acyltransferase"/>
</dbReference>
<dbReference type="SUPFAM" id="SSF55729">
    <property type="entry name" value="Acyl-CoA N-acyltransferases (Nat)"/>
    <property type="match status" value="1"/>
</dbReference>
<keyword evidence="2" id="KW-0012">Acyltransferase</keyword>
<keyword evidence="1 4" id="KW-0808">Transferase</keyword>
<evidence type="ECO:0000256" key="1">
    <source>
        <dbReference type="ARBA" id="ARBA00022679"/>
    </source>
</evidence>
<protein>
    <submittedName>
        <fullName evidence="4">GCN5 family acetyltransferase</fullName>
    </submittedName>
</protein>
<dbReference type="Proteomes" id="UP000051660">
    <property type="component" value="Unassembled WGS sequence"/>
</dbReference>
<evidence type="ECO:0000313" key="5">
    <source>
        <dbReference type="Proteomes" id="UP000051660"/>
    </source>
</evidence>
<dbReference type="GO" id="GO:0016747">
    <property type="term" value="F:acyltransferase activity, transferring groups other than amino-acyl groups"/>
    <property type="evidence" value="ECO:0007669"/>
    <property type="project" value="InterPro"/>
</dbReference>
<dbReference type="RefSeq" id="WP_057856147.1">
    <property type="nucleotide sequence ID" value="NZ_LLYB01000033.1"/>
</dbReference>
<accession>A0A0R3N6F4</accession>
<organism evidence="4 5">
    <name type="scientific">Bradyrhizobium lablabi</name>
    <dbReference type="NCBI Taxonomy" id="722472"/>
    <lineage>
        <taxon>Bacteria</taxon>
        <taxon>Pseudomonadati</taxon>
        <taxon>Pseudomonadota</taxon>
        <taxon>Alphaproteobacteria</taxon>
        <taxon>Hyphomicrobiales</taxon>
        <taxon>Nitrobacteraceae</taxon>
        <taxon>Bradyrhizobium</taxon>
    </lineage>
</organism>
<dbReference type="PANTHER" id="PTHR43072">
    <property type="entry name" value="N-ACETYLTRANSFERASE"/>
    <property type="match status" value="1"/>
</dbReference>
<gene>
    <name evidence="4" type="ORF">CQ14_31820</name>
</gene>
<dbReference type="Gene3D" id="3.40.630.30">
    <property type="match status" value="1"/>
</dbReference>
<comment type="caution">
    <text evidence="4">The sequence shown here is derived from an EMBL/GenBank/DDBJ whole genome shotgun (WGS) entry which is preliminary data.</text>
</comment>
<dbReference type="OrthoDB" id="9807426at2"/>
<evidence type="ECO:0000259" key="3">
    <source>
        <dbReference type="PROSITE" id="PS51186"/>
    </source>
</evidence>
<dbReference type="PROSITE" id="PS51186">
    <property type="entry name" value="GNAT"/>
    <property type="match status" value="1"/>
</dbReference>
<dbReference type="InterPro" id="IPR000182">
    <property type="entry name" value="GNAT_dom"/>
</dbReference>
<dbReference type="Pfam" id="PF00583">
    <property type="entry name" value="Acetyltransf_1"/>
    <property type="match status" value="1"/>
</dbReference>
<dbReference type="PANTHER" id="PTHR43072:SF23">
    <property type="entry name" value="UPF0039 PROTEIN C11D3.02C"/>
    <property type="match status" value="1"/>
</dbReference>
<evidence type="ECO:0000256" key="2">
    <source>
        <dbReference type="ARBA" id="ARBA00023315"/>
    </source>
</evidence>
<reference evidence="4 5" key="1">
    <citation type="submission" date="2014-03" db="EMBL/GenBank/DDBJ databases">
        <title>Bradyrhizobium valentinum sp. nov., isolated from effective nodules of Lupinus mariae-josephae, a lupine endemic of basic-lime soils in Eastern Spain.</title>
        <authorList>
            <person name="Duran D."/>
            <person name="Rey L."/>
            <person name="Navarro A."/>
            <person name="Busquets A."/>
            <person name="Imperial J."/>
            <person name="Ruiz-Argueso T."/>
        </authorList>
    </citation>
    <scope>NUCLEOTIDE SEQUENCE [LARGE SCALE GENOMIC DNA]</scope>
    <source>
        <strain evidence="4 5">CCBAU 23086</strain>
    </source>
</reference>